<dbReference type="Pfam" id="PF00899">
    <property type="entry name" value="ThiF"/>
    <property type="match status" value="1"/>
</dbReference>
<name>A0ABN2NP16_9MICO</name>
<dbReference type="InterPro" id="IPR036873">
    <property type="entry name" value="Rhodanese-like_dom_sf"/>
</dbReference>
<feature type="region of interest" description="Disordered" evidence="1">
    <location>
        <begin position="250"/>
        <end position="325"/>
    </location>
</feature>
<dbReference type="CDD" id="cd00757">
    <property type="entry name" value="ThiF_MoeB_HesA_family"/>
    <property type="match status" value="1"/>
</dbReference>
<evidence type="ECO:0000256" key="1">
    <source>
        <dbReference type="SAM" id="MobiDB-lite"/>
    </source>
</evidence>
<dbReference type="PROSITE" id="PS50206">
    <property type="entry name" value="RHODANESE_3"/>
    <property type="match status" value="1"/>
</dbReference>
<organism evidence="3 4">
    <name type="scientific">Myceligenerans crystallogenes</name>
    <dbReference type="NCBI Taxonomy" id="316335"/>
    <lineage>
        <taxon>Bacteria</taxon>
        <taxon>Bacillati</taxon>
        <taxon>Actinomycetota</taxon>
        <taxon>Actinomycetes</taxon>
        <taxon>Micrococcales</taxon>
        <taxon>Promicromonosporaceae</taxon>
        <taxon>Myceligenerans</taxon>
    </lineage>
</organism>
<proteinExistence type="predicted"/>
<dbReference type="InterPro" id="IPR001763">
    <property type="entry name" value="Rhodanese-like_dom"/>
</dbReference>
<gene>
    <name evidence="3" type="ORF">GCM10009751_39060</name>
</gene>
<dbReference type="PANTHER" id="PTHR10953:SF102">
    <property type="entry name" value="ADENYLYLTRANSFERASE AND SULFURTRANSFERASE MOCS3"/>
    <property type="match status" value="1"/>
</dbReference>
<feature type="domain" description="Rhodanese" evidence="2">
    <location>
        <begin position="345"/>
        <end position="419"/>
    </location>
</feature>
<dbReference type="SUPFAM" id="SSF52821">
    <property type="entry name" value="Rhodanese/Cell cycle control phosphatase"/>
    <property type="match status" value="1"/>
</dbReference>
<evidence type="ECO:0000313" key="3">
    <source>
        <dbReference type="EMBL" id="GAA1875516.1"/>
    </source>
</evidence>
<dbReference type="Proteomes" id="UP001501094">
    <property type="component" value="Unassembled WGS sequence"/>
</dbReference>
<comment type="caution">
    <text evidence="3">The sequence shown here is derived from an EMBL/GenBank/DDBJ whole genome shotgun (WGS) entry which is preliminary data.</text>
</comment>
<dbReference type="PANTHER" id="PTHR10953">
    <property type="entry name" value="UBIQUITIN-ACTIVATING ENZYME E1"/>
    <property type="match status" value="1"/>
</dbReference>
<dbReference type="RefSeq" id="WP_344106318.1">
    <property type="nucleotide sequence ID" value="NZ_BAAANL010000011.1"/>
</dbReference>
<reference evidence="3 4" key="1">
    <citation type="journal article" date="2019" name="Int. J. Syst. Evol. Microbiol.">
        <title>The Global Catalogue of Microorganisms (GCM) 10K type strain sequencing project: providing services to taxonomists for standard genome sequencing and annotation.</title>
        <authorList>
            <consortium name="The Broad Institute Genomics Platform"/>
            <consortium name="The Broad Institute Genome Sequencing Center for Infectious Disease"/>
            <person name="Wu L."/>
            <person name="Ma J."/>
        </authorList>
    </citation>
    <scope>NUCLEOTIDE SEQUENCE [LARGE SCALE GENOMIC DNA]</scope>
    <source>
        <strain evidence="3 4">JCM 14326</strain>
    </source>
</reference>
<dbReference type="InterPro" id="IPR000594">
    <property type="entry name" value="ThiF_NAD_FAD-bd"/>
</dbReference>
<dbReference type="EMBL" id="BAAANL010000011">
    <property type="protein sequence ID" value="GAA1875516.1"/>
    <property type="molecule type" value="Genomic_DNA"/>
</dbReference>
<dbReference type="Gene3D" id="3.40.250.10">
    <property type="entry name" value="Rhodanese-like domain"/>
    <property type="match status" value="1"/>
</dbReference>
<keyword evidence="4" id="KW-1185">Reference proteome</keyword>
<feature type="compositionally biased region" description="Low complexity" evidence="1">
    <location>
        <begin position="289"/>
        <end position="304"/>
    </location>
</feature>
<evidence type="ECO:0000259" key="2">
    <source>
        <dbReference type="PROSITE" id="PS50206"/>
    </source>
</evidence>
<evidence type="ECO:0000313" key="4">
    <source>
        <dbReference type="Proteomes" id="UP001501094"/>
    </source>
</evidence>
<feature type="compositionally biased region" description="Basic and acidic residues" evidence="1">
    <location>
        <begin position="313"/>
        <end position="322"/>
    </location>
</feature>
<dbReference type="CDD" id="cd00158">
    <property type="entry name" value="RHOD"/>
    <property type="match status" value="1"/>
</dbReference>
<accession>A0ABN2NP16</accession>
<dbReference type="InterPro" id="IPR035985">
    <property type="entry name" value="Ubiquitin-activating_enz"/>
</dbReference>
<sequence>MASLPPLVPVRESLSPGERRRAARQLLLGGFGPDAQARLAGARVVVVGAGGLGSPVLQYLAAAGVGTLGIVDDDDVAPSNLQRQVVHRADDVGRAKTASAADTLRAMRGDGLEVVEHRVRLDAGNAAAVFAGYDVVVDGSDTFATRYALSDAAASLGIPVVWGTVLGWDGQVSVWWSAAPGGRAITYPDVFGPQPPEGDSCETVGVLGPACGAVGSAMAVEAVKLLTGTGDVALGRLLVYDARTSGWETIPLAAPSSGDDAEMTGERHGTVGDTTAGDGGGRPNSGAQRAAAGSAPPVVVAAADGDSDGDSDSDGRPDDASRLPDGALVVDVGRFPARLPDGVSAVRVDLEALAAGELPHALEVHPVDAPVVVVCERGLRSRGATALLRDLGWRRVDPSGHLLFTGASVWRGQGDTAHS</sequence>
<dbReference type="InterPro" id="IPR045886">
    <property type="entry name" value="ThiF/MoeB/HesA"/>
</dbReference>
<protein>
    <recommendedName>
        <fullName evidence="2">Rhodanese domain-containing protein</fullName>
    </recommendedName>
</protein>
<dbReference type="SUPFAM" id="SSF69572">
    <property type="entry name" value="Activating enzymes of the ubiquitin-like proteins"/>
    <property type="match status" value="1"/>
</dbReference>
<dbReference type="Gene3D" id="3.40.50.720">
    <property type="entry name" value="NAD(P)-binding Rossmann-like Domain"/>
    <property type="match status" value="1"/>
</dbReference>